<dbReference type="InterPro" id="IPR019887">
    <property type="entry name" value="Tscrpt_reg_AsnC/Lrp_C"/>
</dbReference>
<proteinExistence type="predicted"/>
<reference evidence="2 3" key="1">
    <citation type="submission" date="2016-10" db="EMBL/GenBank/DDBJ databases">
        <authorList>
            <person name="de Groot N.N."/>
        </authorList>
    </citation>
    <scope>NUCLEOTIDE SEQUENCE [LARGE SCALE GENOMIC DNA]</scope>
    <source>
        <strain evidence="2 3">HLD2</strain>
    </source>
</reference>
<sequence length="93" mass="10404">MVTAIVLVKAERMRVNDVAAELAEIEGISEVYSVGGRYDLVVMIRVRSNEAMADVVTNHMLKVDGIIETETMPAFRTQSRHDLETMFSIGMDE</sequence>
<evidence type="ECO:0000313" key="3">
    <source>
        <dbReference type="Proteomes" id="UP000199648"/>
    </source>
</evidence>
<evidence type="ECO:0000259" key="1">
    <source>
        <dbReference type="Pfam" id="PF01037"/>
    </source>
</evidence>
<dbReference type="EMBL" id="FMWD01000006">
    <property type="protein sequence ID" value="SCZ61600.1"/>
    <property type="molecule type" value="Genomic_DNA"/>
</dbReference>
<protein>
    <submittedName>
        <fullName evidence="2">AsnC family protein</fullName>
    </submittedName>
</protein>
<organism evidence="2 3">
    <name type="scientific">Thiohalomonas denitrificans</name>
    <dbReference type="NCBI Taxonomy" id="415747"/>
    <lineage>
        <taxon>Bacteria</taxon>
        <taxon>Pseudomonadati</taxon>
        <taxon>Pseudomonadota</taxon>
        <taxon>Gammaproteobacteria</taxon>
        <taxon>Thiohalomonadales</taxon>
        <taxon>Thiohalomonadaceae</taxon>
        <taxon>Thiohalomonas</taxon>
    </lineage>
</organism>
<keyword evidence="3" id="KW-1185">Reference proteome</keyword>
<dbReference type="SUPFAM" id="SSF54909">
    <property type="entry name" value="Dimeric alpha+beta barrel"/>
    <property type="match status" value="1"/>
</dbReference>
<dbReference type="InterPro" id="IPR011008">
    <property type="entry name" value="Dimeric_a/b-barrel"/>
</dbReference>
<dbReference type="AlphaFoldDB" id="A0A1G5QJ78"/>
<gene>
    <name evidence="2" type="ORF">SAMN03097708_02163</name>
</gene>
<dbReference type="Proteomes" id="UP000199648">
    <property type="component" value="Unassembled WGS sequence"/>
</dbReference>
<accession>A0A1G5QJ78</accession>
<dbReference type="Pfam" id="PF01037">
    <property type="entry name" value="AsnC_trans_reg"/>
    <property type="match status" value="1"/>
</dbReference>
<evidence type="ECO:0000313" key="2">
    <source>
        <dbReference type="EMBL" id="SCZ61600.1"/>
    </source>
</evidence>
<feature type="domain" description="Transcription regulator AsnC/Lrp ligand binding" evidence="1">
    <location>
        <begin position="6"/>
        <end position="77"/>
    </location>
</feature>
<dbReference type="RefSeq" id="WP_092996671.1">
    <property type="nucleotide sequence ID" value="NZ_FMWD01000006.1"/>
</dbReference>
<dbReference type="OrthoDB" id="9799041at2"/>
<dbReference type="STRING" id="415747.SAMN03097708_02163"/>
<dbReference type="Gene3D" id="3.30.70.920">
    <property type="match status" value="1"/>
</dbReference>
<name>A0A1G5QJ78_9GAMM</name>